<dbReference type="InterPro" id="IPR049319">
    <property type="entry name" value="GBS104-like_Ig"/>
</dbReference>
<dbReference type="RefSeq" id="WP_127191668.1">
    <property type="nucleotide sequence ID" value="NZ_RZNY01000005.1"/>
</dbReference>
<evidence type="ECO:0000259" key="4">
    <source>
        <dbReference type="PROSITE" id="PS51272"/>
    </source>
</evidence>
<dbReference type="SMART" id="SM00327">
    <property type="entry name" value="VWA"/>
    <property type="match status" value="1"/>
</dbReference>
<feature type="compositionally biased region" description="Pro residues" evidence="2">
    <location>
        <begin position="1022"/>
        <end position="1038"/>
    </location>
</feature>
<evidence type="ECO:0000313" key="5">
    <source>
        <dbReference type="EMBL" id="RUT47267.1"/>
    </source>
</evidence>
<dbReference type="OrthoDB" id="283370at2"/>
<evidence type="ECO:0000259" key="3">
    <source>
        <dbReference type="PROSITE" id="PS50234"/>
    </source>
</evidence>
<dbReference type="AlphaFoldDB" id="A0A433YBL0"/>
<dbReference type="InterPro" id="IPR036168">
    <property type="entry name" value="AP2_Mu_C_sf"/>
</dbReference>
<organism evidence="5 6">
    <name type="scientific">Paenibacillus anaericanus</name>
    <dbReference type="NCBI Taxonomy" id="170367"/>
    <lineage>
        <taxon>Bacteria</taxon>
        <taxon>Bacillati</taxon>
        <taxon>Bacillota</taxon>
        <taxon>Bacilli</taxon>
        <taxon>Bacillales</taxon>
        <taxon>Paenibacillaceae</taxon>
        <taxon>Paenibacillus</taxon>
    </lineage>
</organism>
<comment type="caution">
    <text evidence="5">The sequence shown here is derived from an EMBL/GenBank/DDBJ whole genome shotgun (WGS) entry which is preliminary data.</text>
</comment>
<protein>
    <submittedName>
        <fullName evidence="5">VWA domain-containing protein</fullName>
    </submittedName>
</protein>
<dbReference type="EMBL" id="RZNY01000005">
    <property type="protein sequence ID" value="RUT47267.1"/>
    <property type="molecule type" value="Genomic_DNA"/>
</dbReference>
<keyword evidence="1" id="KW-0677">Repeat</keyword>
<accession>A0A433YBL0</accession>
<dbReference type="InterPro" id="IPR009459">
    <property type="entry name" value="MucBP_dom"/>
</dbReference>
<proteinExistence type="predicted"/>
<evidence type="ECO:0000256" key="1">
    <source>
        <dbReference type="ARBA" id="ARBA00022737"/>
    </source>
</evidence>
<dbReference type="Pfam" id="PF00395">
    <property type="entry name" value="SLH"/>
    <property type="match status" value="3"/>
</dbReference>
<dbReference type="PROSITE" id="PS50234">
    <property type="entry name" value="VWFA"/>
    <property type="match status" value="1"/>
</dbReference>
<sequence>MKRGLKLVVTWLFIVSVFAGFIPGTLPVSSAAASNELIWPNPGAVNLTKTAEPTGTQGQWKVTLTVEGKNIQSTSDVVLVMDRSGSMDGSRMTKAKEAAKKFVDNLLIKDSKTRIAFVSFGEGVTTESDFQGTAGKESLKTKINGISASGGTNIQAGINRARTLLNGSQAQNKVIVLLSDGEPTYSYKAGKATAYNWPDNKFKFALSDFDYSKQLGSGDDYALSEGFFGIGKETYKVNGFDVKNNGIGTISEAKLAKDGGIGIYSIGLEVGDSANAKYVLNNTQNKGYYESSSSELNKVFTELSSKISYAAQNARVIDPMGAKFDKIDGPTVSQGTTSWDSKSETITWEIGNIVEGSPATMSYIVKMDNDADPNVLYPTNKVTTMSYTDVNGKSTSKNFIVPEVSFGKGSITVRGYSVNADGLPINADGVVVEKPELAEQLYNEPFIVNGKPALDINKPYDVTAKAVDGYQLNVGTSPTSVQLTTKAPSPTIWFGYVKAPKVPYTLKVVYKAGDNVLEQSEPINILQGEAVDYSSKEFVGYLFKNVELSPIDSGLTSKDGHVTGKMPNKNVTITFNYEAIAQTVTVKHMEKGTTHEIKEPTTQNGVTGQTIALNPVKVDGYTASSENDYSYKFTADADQERTLFYTANTQTVTVKHVDKATNNVITTTTRTGVAGESITLEPEIISGYTASSENDYSYKFTADADQERTLFYTANTQTVTVKHVDKATNNVITTTTRTGVAGESITLEPEIISGYTASSENDYSYKFTADADQERTLLYTKNAPDLKRFVTVNYINLVTNLPLIDPIIREGVVGDILRAEPITVGDAVYTPDESNVDYVITDELKQSTSFYYILKNAVDQQQVLVKYLELGTDAELGNDVVFGKQGATITHIPPSQITVTDAVYTPESPTYSITFTGEPDQEFLIYYSKDGTPVDQYQHVTVKYHLQGTNTQVAEPTKASGIVGSTISLKAISIPGYTAVKSTDTFQVGDNEGQEYIFYYTKNTPVDPNPGTPSNPSTSTPTPLPPAPPVVAPLPPAPPTLEKENHYNYINGYPDGTIKPENRISREEVAAIFYRLMDDETRSSYLKNDSSYGDVEGSRWSNKHIATMENAGIITGYPDGTFKPGRQITRAEFAAIASRFDNLDEQENTLFSDIKDHWAAKYIVSAANKGWIKGYPDGTFKPNQYITRAEAMAFINSVLNRKTRVPGIHEDAKAWPDNNIAKWYYTEVLEATNHHDYSRNEDGSETWTEVKSDRVYP</sequence>
<dbReference type="Pfam" id="PF21426">
    <property type="entry name" value="GBS104-like_Ig"/>
    <property type="match status" value="1"/>
</dbReference>
<feature type="domain" description="SLH" evidence="4">
    <location>
        <begin position="1024"/>
        <end position="1087"/>
    </location>
</feature>
<dbReference type="InterPro" id="IPR036465">
    <property type="entry name" value="vWFA_dom_sf"/>
</dbReference>
<dbReference type="InterPro" id="IPR001119">
    <property type="entry name" value="SLH_dom"/>
</dbReference>
<feature type="region of interest" description="Disordered" evidence="2">
    <location>
        <begin position="1236"/>
        <end position="1257"/>
    </location>
</feature>
<feature type="domain" description="SLH" evidence="4">
    <location>
        <begin position="1146"/>
        <end position="1209"/>
    </location>
</feature>
<dbReference type="Pfam" id="PF00092">
    <property type="entry name" value="VWA"/>
    <property type="match status" value="1"/>
</dbReference>
<name>A0A433YBL0_9BACL</name>
<dbReference type="InterPro" id="IPR002035">
    <property type="entry name" value="VWF_A"/>
</dbReference>
<dbReference type="SUPFAM" id="SSF53300">
    <property type="entry name" value="vWA-like"/>
    <property type="match status" value="1"/>
</dbReference>
<dbReference type="InterPro" id="IPR051465">
    <property type="entry name" value="Cell_Envelope_Struct_Comp"/>
</dbReference>
<evidence type="ECO:0000313" key="6">
    <source>
        <dbReference type="Proteomes" id="UP000279446"/>
    </source>
</evidence>
<dbReference type="PANTHER" id="PTHR43308:SF5">
    <property type="entry name" value="S-LAYER PROTEIN _ PEPTIDOGLYCAN ENDO-BETA-N-ACETYLGLUCOSAMINIDASE"/>
    <property type="match status" value="1"/>
</dbReference>
<dbReference type="CDD" id="cd00198">
    <property type="entry name" value="vWFA"/>
    <property type="match status" value="1"/>
</dbReference>
<dbReference type="Gene3D" id="3.40.50.410">
    <property type="entry name" value="von Willebrand factor, type A domain"/>
    <property type="match status" value="1"/>
</dbReference>
<dbReference type="SUPFAM" id="SSF49447">
    <property type="entry name" value="Second domain of Mu2 adaptin subunit (ap50) of ap2 adaptor"/>
    <property type="match status" value="1"/>
</dbReference>
<gene>
    <name evidence="5" type="ORF">EJP82_08840</name>
</gene>
<keyword evidence="6" id="KW-1185">Reference proteome</keyword>
<dbReference type="Proteomes" id="UP000279446">
    <property type="component" value="Unassembled WGS sequence"/>
</dbReference>
<feature type="domain" description="SLH" evidence="4">
    <location>
        <begin position="1088"/>
        <end position="1145"/>
    </location>
</feature>
<reference evidence="5 6" key="1">
    <citation type="submission" date="2018-12" db="EMBL/GenBank/DDBJ databases">
        <authorList>
            <person name="Sun L."/>
            <person name="Chen Z."/>
        </authorList>
    </citation>
    <scope>NUCLEOTIDE SEQUENCE [LARGE SCALE GENOMIC DNA]</scope>
    <source>
        <strain evidence="5 6">DSM 15890</strain>
    </source>
</reference>
<evidence type="ECO:0000256" key="2">
    <source>
        <dbReference type="SAM" id="MobiDB-lite"/>
    </source>
</evidence>
<dbReference type="Pfam" id="PF06458">
    <property type="entry name" value="MucBP"/>
    <property type="match status" value="4"/>
</dbReference>
<feature type="region of interest" description="Disordered" evidence="2">
    <location>
        <begin position="1003"/>
        <end position="1038"/>
    </location>
</feature>
<dbReference type="PANTHER" id="PTHR43308">
    <property type="entry name" value="OUTER MEMBRANE PROTEIN ALPHA-RELATED"/>
    <property type="match status" value="1"/>
</dbReference>
<dbReference type="Gene3D" id="3.10.20.320">
    <property type="entry name" value="Putative peptidoglycan bound protein (lpxtg motif)"/>
    <property type="match status" value="4"/>
</dbReference>
<feature type="domain" description="VWFA" evidence="3">
    <location>
        <begin position="76"/>
        <end position="303"/>
    </location>
</feature>
<dbReference type="PROSITE" id="PS51272">
    <property type="entry name" value="SLH"/>
    <property type="match status" value="3"/>
</dbReference>